<dbReference type="GO" id="GO:0046872">
    <property type="term" value="F:metal ion binding"/>
    <property type="evidence" value="ECO:0007669"/>
    <property type="project" value="UniProtKB-KW"/>
</dbReference>
<evidence type="ECO:0000256" key="3">
    <source>
        <dbReference type="ARBA" id="ARBA00022801"/>
    </source>
</evidence>
<comment type="cofactor">
    <cofactor evidence="1">
        <name>Mg(2+)</name>
        <dbReference type="ChEBI" id="CHEBI:18420"/>
    </cofactor>
</comment>
<dbReference type="NCBIfam" id="TIGR01509">
    <property type="entry name" value="HAD-SF-IA-v3"/>
    <property type="match status" value="1"/>
</dbReference>
<keyword evidence="2" id="KW-0479">Metal-binding</keyword>
<evidence type="ECO:0000313" key="5">
    <source>
        <dbReference type="EMBL" id="HIS78891.1"/>
    </source>
</evidence>
<dbReference type="PANTHER" id="PTHR46470">
    <property type="entry name" value="N-ACYLNEURAMINATE-9-PHOSPHATASE"/>
    <property type="match status" value="1"/>
</dbReference>
<evidence type="ECO:0000256" key="1">
    <source>
        <dbReference type="ARBA" id="ARBA00001946"/>
    </source>
</evidence>
<dbReference type="GO" id="GO:0016791">
    <property type="term" value="F:phosphatase activity"/>
    <property type="evidence" value="ECO:0007669"/>
    <property type="project" value="TreeGrafter"/>
</dbReference>
<keyword evidence="4" id="KW-0460">Magnesium</keyword>
<proteinExistence type="predicted"/>
<dbReference type="InterPro" id="IPR006439">
    <property type="entry name" value="HAD-SF_hydro_IA"/>
</dbReference>
<dbReference type="Pfam" id="PF00702">
    <property type="entry name" value="Hydrolase"/>
    <property type="match status" value="1"/>
</dbReference>
<dbReference type="InterPro" id="IPR036412">
    <property type="entry name" value="HAD-like_sf"/>
</dbReference>
<dbReference type="NCBIfam" id="TIGR01549">
    <property type="entry name" value="HAD-SF-IA-v1"/>
    <property type="match status" value="1"/>
</dbReference>
<dbReference type="InterPro" id="IPR051400">
    <property type="entry name" value="HAD-like_hydrolase"/>
</dbReference>
<evidence type="ECO:0000256" key="2">
    <source>
        <dbReference type="ARBA" id="ARBA00022723"/>
    </source>
</evidence>
<dbReference type="PRINTS" id="PR00413">
    <property type="entry name" value="HADHALOGNASE"/>
</dbReference>
<evidence type="ECO:0000313" key="6">
    <source>
        <dbReference type="Proteomes" id="UP000824141"/>
    </source>
</evidence>
<protein>
    <submittedName>
        <fullName evidence="5">HAD family hydrolase</fullName>
    </submittedName>
</protein>
<dbReference type="PANTHER" id="PTHR46470:SF2">
    <property type="entry name" value="GLYCERALDEHYDE 3-PHOSPHATE PHOSPHATASE"/>
    <property type="match status" value="1"/>
</dbReference>
<accession>A0A9D1K1X8</accession>
<dbReference type="EMBL" id="DVJM01000118">
    <property type="protein sequence ID" value="HIS78891.1"/>
    <property type="molecule type" value="Genomic_DNA"/>
</dbReference>
<dbReference type="GO" id="GO:0044281">
    <property type="term" value="P:small molecule metabolic process"/>
    <property type="evidence" value="ECO:0007669"/>
    <property type="project" value="UniProtKB-ARBA"/>
</dbReference>
<dbReference type="Proteomes" id="UP000824141">
    <property type="component" value="Unassembled WGS sequence"/>
</dbReference>
<dbReference type="InterPro" id="IPR023214">
    <property type="entry name" value="HAD_sf"/>
</dbReference>
<dbReference type="SUPFAM" id="SSF56784">
    <property type="entry name" value="HAD-like"/>
    <property type="match status" value="1"/>
</dbReference>
<dbReference type="Gene3D" id="3.40.50.1000">
    <property type="entry name" value="HAD superfamily/HAD-like"/>
    <property type="match status" value="1"/>
</dbReference>
<organism evidence="5 6">
    <name type="scientific">Candidatus Caccousia stercoris</name>
    <dbReference type="NCBI Taxonomy" id="2840723"/>
    <lineage>
        <taxon>Bacteria</taxon>
        <taxon>Bacillati</taxon>
        <taxon>Bacillota</taxon>
        <taxon>Clostridia</taxon>
        <taxon>Eubacteriales</taxon>
        <taxon>Oscillospiraceae</taxon>
        <taxon>Oscillospiraceae incertae sedis</taxon>
        <taxon>Candidatus Caccousia</taxon>
    </lineage>
</organism>
<dbReference type="AlphaFoldDB" id="A0A9D1K1X8"/>
<dbReference type="SFLD" id="SFLDG01129">
    <property type="entry name" value="C1.5:_HAD__Beta-PGM__Phosphata"/>
    <property type="match status" value="1"/>
</dbReference>
<comment type="caution">
    <text evidence="5">The sequence shown here is derived from an EMBL/GenBank/DDBJ whole genome shotgun (WGS) entry which is preliminary data.</text>
</comment>
<reference evidence="5" key="2">
    <citation type="journal article" date="2021" name="PeerJ">
        <title>Extensive microbial diversity within the chicken gut microbiome revealed by metagenomics and culture.</title>
        <authorList>
            <person name="Gilroy R."/>
            <person name="Ravi A."/>
            <person name="Getino M."/>
            <person name="Pursley I."/>
            <person name="Horton D.L."/>
            <person name="Alikhan N.F."/>
            <person name="Baker D."/>
            <person name="Gharbi K."/>
            <person name="Hall N."/>
            <person name="Watson M."/>
            <person name="Adriaenssens E.M."/>
            <person name="Foster-Nyarko E."/>
            <person name="Jarju S."/>
            <person name="Secka A."/>
            <person name="Antonio M."/>
            <person name="Oren A."/>
            <person name="Chaudhuri R.R."/>
            <person name="La Ragione R."/>
            <person name="Hildebrand F."/>
            <person name="Pallen M.J."/>
        </authorList>
    </citation>
    <scope>NUCLEOTIDE SEQUENCE</scope>
    <source>
        <strain evidence="5">6086</strain>
    </source>
</reference>
<dbReference type="SFLD" id="SFLDS00003">
    <property type="entry name" value="Haloacid_Dehalogenase"/>
    <property type="match status" value="1"/>
</dbReference>
<keyword evidence="3 5" id="KW-0378">Hydrolase</keyword>
<sequence length="242" mass="27453">MKMIDAVFFDLYGTLIRIHTDEENLDRVWKPLSYLYGYYGASYTPQTLREAYRRQIEKQEAVAREASGKQCVEVQFELVFQALFTEKGVGKVSNETLRQVGMMLRACSTDESELYPGALELLDALRGAGKRVFLLSNAQRLFTEPEMRRLGLWNRFDKIFISSDQGIKKPDPDYFRLAIQAAGVGPERCLMVGNSPSDDIAPARSLGIHTCFLNTDDLAVRPEWDLYCSGADYAALLRELLL</sequence>
<gene>
    <name evidence="5" type="ORF">IAD03_05935</name>
</gene>
<reference evidence="5" key="1">
    <citation type="submission" date="2020-10" db="EMBL/GenBank/DDBJ databases">
        <authorList>
            <person name="Gilroy R."/>
        </authorList>
    </citation>
    <scope>NUCLEOTIDE SEQUENCE</scope>
    <source>
        <strain evidence="5">6086</strain>
    </source>
</reference>
<name>A0A9D1K1X8_9FIRM</name>
<evidence type="ECO:0000256" key="4">
    <source>
        <dbReference type="ARBA" id="ARBA00022842"/>
    </source>
</evidence>